<accession>A0A6M3LWJ1</accession>
<dbReference type="EMBL" id="MT143450">
    <property type="protein sequence ID" value="QJA96968.1"/>
    <property type="molecule type" value="Genomic_DNA"/>
</dbReference>
<evidence type="ECO:0000313" key="1">
    <source>
        <dbReference type="EMBL" id="QJA69028.1"/>
    </source>
</evidence>
<gene>
    <name evidence="1" type="ORF">MM415A05189_0004</name>
    <name evidence="2" type="ORF">MM415B06967_0009</name>
</gene>
<sequence length="46" mass="5244">MFYEWIDDLCCVSFGDYMGACEKANPKTKAILVIAILNISKRIMEV</sequence>
<organism evidence="2">
    <name type="scientific">viral metagenome</name>
    <dbReference type="NCBI Taxonomy" id="1070528"/>
    <lineage>
        <taxon>unclassified sequences</taxon>
        <taxon>metagenomes</taxon>
        <taxon>organismal metagenomes</taxon>
    </lineage>
</organism>
<reference evidence="2" key="1">
    <citation type="submission" date="2020-03" db="EMBL/GenBank/DDBJ databases">
        <title>The deep terrestrial virosphere.</title>
        <authorList>
            <person name="Holmfeldt K."/>
            <person name="Nilsson E."/>
            <person name="Simone D."/>
            <person name="Lopez-Fernandez M."/>
            <person name="Wu X."/>
            <person name="de Brujin I."/>
            <person name="Lundin D."/>
            <person name="Andersson A."/>
            <person name="Bertilsson S."/>
            <person name="Dopson M."/>
        </authorList>
    </citation>
    <scope>NUCLEOTIDE SEQUENCE</scope>
    <source>
        <strain evidence="1">MM415A05189</strain>
        <strain evidence="2">MM415B06967</strain>
    </source>
</reference>
<protein>
    <submittedName>
        <fullName evidence="2">Uncharacterized protein</fullName>
    </submittedName>
</protein>
<evidence type="ECO:0000313" key="2">
    <source>
        <dbReference type="EMBL" id="QJA96968.1"/>
    </source>
</evidence>
<dbReference type="EMBL" id="MT141671">
    <property type="protein sequence ID" value="QJA69028.1"/>
    <property type="molecule type" value="Genomic_DNA"/>
</dbReference>
<name>A0A6M3LWJ1_9ZZZZ</name>
<dbReference type="AlphaFoldDB" id="A0A6M3LWJ1"/>
<proteinExistence type="predicted"/>